<gene>
    <name evidence="10" type="ORF">MGAL_10B014561</name>
</gene>
<comment type="catalytic activity">
    <reaction evidence="8">
        <text>L-seryl-[protein] + ATP = O-phospho-L-seryl-[protein] + ADP + H(+)</text>
        <dbReference type="Rhea" id="RHEA:17989"/>
        <dbReference type="Rhea" id="RHEA-COMP:9863"/>
        <dbReference type="Rhea" id="RHEA-COMP:11604"/>
        <dbReference type="ChEBI" id="CHEBI:15378"/>
        <dbReference type="ChEBI" id="CHEBI:29999"/>
        <dbReference type="ChEBI" id="CHEBI:30616"/>
        <dbReference type="ChEBI" id="CHEBI:83421"/>
        <dbReference type="ChEBI" id="CHEBI:456216"/>
        <dbReference type="EC" id="2.7.11.1"/>
    </reaction>
</comment>
<comment type="catalytic activity">
    <reaction evidence="7">
        <text>L-threonyl-[protein] + ATP = O-phospho-L-threonyl-[protein] + ADP + H(+)</text>
        <dbReference type="Rhea" id="RHEA:46608"/>
        <dbReference type="Rhea" id="RHEA-COMP:11060"/>
        <dbReference type="Rhea" id="RHEA-COMP:11605"/>
        <dbReference type="ChEBI" id="CHEBI:15378"/>
        <dbReference type="ChEBI" id="CHEBI:30013"/>
        <dbReference type="ChEBI" id="CHEBI:30616"/>
        <dbReference type="ChEBI" id="CHEBI:61977"/>
        <dbReference type="ChEBI" id="CHEBI:456216"/>
        <dbReference type="EC" id="2.7.11.1"/>
    </reaction>
</comment>
<evidence type="ECO:0000256" key="8">
    <source>
        <dbReference type="ARBA" id="ARBA00048679"/>
    </source>
</evidence>
<protein>
    <recommendedName>
        <fullName evidence="1">non-specific serine/threonine protein kinase</fullName>
        <ecNumber evidence="1">2.7.11.1</ecNumber>
    </recommendedName>
</protein>
<dbReference type="AlphaFoldDB" id="A0A8B6CLK7"/>
<evidence type="ECO:0000256" key="7">
    <source>
        <dbReference type="ARBA" id="ARBA00047899"/>
    </source>
</evidence>
<name>A0A8B6CLK7_MYTGA</name>
<reference evidence="10" key="1">
    <citation type="submission" date="2018-11" db="EMBL/GenBank/DDBJ databases">
        <authorList>
            <person name="Alioto T."/>
            <person name="Alioto T."/>
        </authorList>
    </citation>
    <scope>NUCLEOTIDE SEQUENCE</scope>
</reference>
<evidence type="ECO:0000256" key="3">
    <source>
        <dbReference type="ARBA" id="ARBA00022679"/>
    </source>
</evidence>
<keyword evidence="4" id="KW-0547">Nucleotide-binding</keyword>
<dbReference type="InterPro" id="IPR011989">
    <property type="entry name" value="ARM-like"/>
</dbReference>
<organism evidence="10 11">
    <name type="scientific">Mytilus galloprovincialis</name>
    <name type="common">Mediterranean mussel</name>
    <dbReference type="NCBI Taxonomy" id="29158"/>
    <lineage>
        <taxon>Eukaryota</taxon>
        <taxon>Metazoa</taxon>
        <taxon>Spiralia</taxon>
        <taxon>Lophotrochozoa</taxon>
        <taxon>Mollusca</taxon>
        <taxon>Bivalvia</taxon>
        <taxon>Autobranchia</taxon>
        <taxon>Pteriomorphia</taxon>
        <taxon>Mytilida</taxon>
        <taxon>Mytiloidea</taxon>
        <taxon>Mytilidae</taxon>
        <taxon>Mytilinae</taxon>
        <taxon>Mytilus</taxon>
    </lineage>
</organism>
<evidence type="ECO:0000313" key="10">
    <source>
        <dbReference type="EMBL" id="VDI06824.1"/>
    </source>
</evidence>
<dbReference type="EC" id="2.7.11.1" evidence="1"/>
<keyword evidence="11" id="KW-1185">Reference proteome</keyword>
<dbReference type="InterPro" id="IPR016024">
    <property type="entry name" value="ARM-type_fold"/>
</dbReference>
<dbReference type="InterPro" id="IPR000225">
    <property type="entry name" value="Armadillo"/>
</dbReference>
<evidence type="ECO:0000256" key="5">
    <source>
        <dbReference type="ARBA" id="ARBA00022777"/>
    </source>
</evidence>
<evidence type="ECO:0000256" key="6">
    <source>
        <dbReference type="ARBA" id="ARBA00022840"/>
    </source>
</evidence>
<proteinExistence type="predicted"/>
<feature type="region of interest" description="Disordered" evidence="9">
    <location>
        <begin position="1"/>
        <end position="50"/>
    </location>
</feature>
<keyword evidence="2" id="KW-0723">Serine/threonine-protein kinase</keyword>
<sequence length="987" mass="110190">NISPTPRPDRISKDYEKEYPSIEIEGRTTVRRIPEREKDKNKEKDRNKEKTKTIENVKLDGEEVCSDDEWEGLIDATDQEGDPEQAIQMLKDSKFHARLNTRIQNSSTQVLDGMLEGAAKLKSVLRIITNLITLKCDLKWILTFVKALSIPQQPLKMIHNILSKPTVRQQPWCQQILIDLVITVNAYFASEVSWNDDIDKEVGQLYLNAMTEYMSLVPKLLNVSSDEDLRLREQVILCSMYTCEAMERDKLKIGNQYFTHLAAKETDAIDAILACCKLEEARLKKLIELTDGNEDMAGERMDMLISLGVTTVAAMVNLPLTADDAVDGRRKIGHYLGDKMACKGNEKQTDEFFMLLRHPLFCTNVLKIMYACCQVSTTLCSYISNQVQHMDSLMGILMGKVEIQDMEVNSVIEMILHIYSTIVIQLQTMPTAITDAASVMISIFLESTIASHTAAAALVFSQMIYCGLTVEVQPEEMLQACLAVFTDLQQICVRCPFDYGVLDGLLLLLCEMLAQTEGPVAQMYIETGIWGTLWHRVAQALQVINLETDTPIHDIDQDGENVVGFNPPDWTLVSPQGLMAVLQMAVTVFTKETNQCIPNLAVPDSIILLTIVHLLHKDFLSSVYNGFHCDGPQLTADMILEVTQLCCFPFAVDIAEELLHQVQQCLFNASLLPRLIFCCTKYLKNEQLEIPINLMLRLVLGSQQFLKQFCKCVKEQKTVSLLTQCTQSTSSTVVSDVVSICSHLVRMSPQHAPFVKSVFHGSKGDYDPLSKLIKHNSATVRSRACSLVGNLMKHNSHMYGVLKQREKLLNGLIAGLKDEDPNVRKGSSYAIGNAAYHNGDLYVKLKPCIPLLVELLRDPVSKTKANAASACGNLGAHSNVLCLELKKQKIIPRLLDLACHDQNQGVQVNAILALRTLSQQDELKKEMMNQKAVDKLNAISVATTPRPLSRSSKSQSLLINSFHSNNGSSSVVYSHCSKLVKMLQGKG</sequence>
<evidence type="ECO:0000256" key="4">
    <source>
        <dbReference type="ARBA" id="ARBA00022741"/>
    </source>
</evidence>
<dbReference type="Proteomes" id="UP000596742">
    <property type="component" value="Unassembled WGS sequence"/>
</dbReference>
<evidence type="ECO:0000256" key="9">
    <source>
        <dbReference type="SAM" id="MobiDB-lite"/>
    </source>
</evidence>
<dbReference type="PANTHER" id="PTHR22983">
    <property type="entry name" value="PROTEIN KINASE RELATED"/>
    <property type="match status" value="1"/>
</dbReference>
<feature type="compositionally biased region" description="Basic and acidic residues" evidence="9">
    <location>
        <begin position="7"/>
        <end position="50"/>
    </location>
</feature>
<dbReference type="SMART" id="SM00185">
    <property type="entry name" value="ARM"/>
    <property type="match status" value="2"/>
</dbReference>
<dbReference type="Gene3D" id="1.25.10.10">
    <property type="entry name" value="Leucine-rich Repeat Variant"/>
    <property type="match status" value="1"/>
</dbReference>
<comment type="caution">
    <text evidence="10">The sequence shown here is derived from an EMBL/GenBank/DDBJ whole genome shotgun (WGS) entry which is preliminary data.</text>
</comment>
<feature type="non-terminal residue" evidence="10">
    <location>
        <position position="1"/>
    </location>
</feature>
<evidence type="ECO:0000256" key="1">
    <source>
        <dbReference type="ARBA" id="ARBA00012513"/>
    </source>
</evidence>
<evidence type="ECO:0000256" key="2">
    <source>
        <dbReference type="ARBA" id="ARBA00022527"/>
    </source>
</evidence>
<dbReference type="GO" id="GO:0005737">
    <property type="term" value="C:cytoplasm"/>
    <property type="evidence" value="ECO:0007669"/>
    <property type="project" value="UniProtKB-ARBA"/>
</dbReference>
<dbReference type="OrthoDB" id="266718at2759"/>
<dbReference type="PANTHER" id="PTHR22983:SF6">
    <property type="entry name" value="SERINE_THREONINE-PROTEIN KINASE 36"/>
    <property type="match status" value="1"/>
</dbReference>
<dbReference type="GO" id="GO:0004674">
    <property type="term" value="F:protein serine/threonine kinase activity"/>
    <property type="evidence" value="ECO:0007669"/>
    <property type="project" value="UniProtKB-KW"/>
</dbReference>
<dbReference type="GO" id="GO:0007224">
    <property type="term" value="P:smoothened signaling pathway"/>
    <property type="evidence" value="ECO:0007669"/>
    <property type="project" value="TreeGrafter"/>
</dbReference>
<dbReference type="SUPFAM" id="SSF48371">
    <property type="entry name" value="ARM repeat"/>
    <property type="match status" value="1"/>
</dbReference>
<keyword evidence="6" id="KW-0067">ATP-binding</keyword>
<evidence type="ECO:0000313" key="11">
    <source>
        <dbReference type="Proteomes" id="UP000596742"/>
    </source>
</evidence>
<keyword evidence="3 10" id="KW-0808">Transferase</keyword>
<dbReference type="GO" id="GO:0005524">
    <property type="term" value="F:ATP binding"/>
    <property type="evidence" value="ECO:0007669"/>
    <property type="project" value="UniProtKB-KW"/>
</dbReference>
<accession>A0A8B6CLK7</accession>
<keyword evidence="5" id="KW-0418">Kinase</keyword>
<dbReference type="EMBL" id="UYJE01001983">
    <property type="protein sequence ID" value="VDI06824.1"/>
    <property type="molecule type" value="Genomic_DNA"/>
</dbReference>